<dbReference type="InterPro" id="IPR041033">
    <property type="entry name" value="SpaA_PFL_dom_1"/>
</dbReference>
<organism evidence="10 11">
    <name type="scientific">Enterococcus faecalis TX4248</name>
    <dbReference type="NCBI Taxonomy" id="749495"/>
    <lineage>
        <taxon>Bacteria</taxon>
        <taxon>Bacillati</taxon>
        <taxon>Bacillota</taxon>
        <taxon>Bacilli</taxon>
        <taxon>Lactobacillales</taxon>
        <taxon>Enterococcaceae</taxon>
        <taxon>Enterococcus</taxon>
    </lineage>
</organism>
<feature type="region of interest" description="Disordered" evidence="7">
    <location>
        <begin position="555"/>
        <end position="583"/>
    </location>
</feature>
<evidence type="ECO:0000256" key="1">
    <source>
        <dbReference type="ARBA" id="ARBA00004168"/>
    </source>
</evidence>
<dbReference type="NCBIfam" id="TIGR01167">
    <property type="entry name" value="LPXTG_anchor"/>
    <property type="match status" value="1"/>
</dbReference>
<dbReference type="RefSeq" id="WP_002365545.1">
    <property type="nucleotide sequence ID" value="NZ_GL454426.1"/>
</dbReference>
<dbReference type="Pfam" id="PF05737">
    <property type="entry name" value="Collagen_bind"/>
    <property type="match status" value="1"/>
</dbReference>
<keyword evidence="8" id="KW-0472">Membrane</keyword>
<feature type="compositionally biased region" description="Low complexity" evidence="7">
    <location>
        <begin position="562"/>
        <end position="583"/>
    </location>
</feature>
<evidence type="ECO:0000256" key="5">
    <source>
        <dbReference type="ARBA" id="ARBA00022729"/>
    </source>
</evidence>
<keyword evidence="3" id="KW-0134">Cell wall</keyword>
<dbReference type="InterPro" id="IPR041171">
    <property type="entry name" value="SDR_Ig"/>
</dbReference>
<comment type="caution">
    <text evidence="10">The sequence shown here is derived from an EMBL/GenBank/DDBJ whole genome shotgun (WGS) entry which is preliminary data.</text>
</comment>
<dbReference type="InterPro" id="IPR013783">
    <property type="entry name" value="Ig-like_fold"/>
</dbReference>
<keyword evidence="4" id="KW-0964">Secreted</keyword>
<evidence type="ECO:0000313" key="10">
    <source>
        <dbReference type="EMBL" id="EFM83675.1"/>
    </source>
</evidence>
<dbReference type="Proteomes" id="UP000004846">
    <property type="component" value="Unassembled WGS sequence"/>
</dbReference>
<dbReference type="NCBIfam" id="TIGR03786">
    <property type="entry name" value="strep_pil_rpt"/>
    <property type="match status" value="1"/>
</dbReference>
<dbReference type="Gene3D" id="2.60.40.1280">
    <property type="match status" value="1"/>
</dbReference>
<evidence type="ECO:0000259" key="9">
    <source>
        <dbReference type="PROSITE" id="PS50847"/>
    </source>
</evidence>
<evidence type="ECO:0000256" key="6">
    <source>
        <dbReference type="ARBA" id="ARBA00023088"/>
    </source>
</evidence>
<dbReference type="Pfam" id="PF00746">
    <property type="entry name" value="Gram_pos_anchor"/>
    <property type="match status" value="1"/>
</dbReference>
<dbReference type="HOGENOM" id="CLU_002287_4_1_9"/>
<dbReference type="Pfam" id="PF17802">
    <property type="entry name" value="SpaA"/>
    <property type="match status" value="1"/>
</dbReference>
<evidence type="ECO:0000256" key="2">
    <source>
        <dbReference type="ARBA" id="ARBA00007257"/>
    </source>
</evidence>
<dbReference type="InterPro" id="IPR022464">
    <property type="entry name" value="Strep_pil_isopept_link"/>
</dbReference>
<dbReference type="InterPro" id="IPR008456">
    <property type="entry name" value="Collagen-bd_dom"/>
</dbReference>
<comment type="subcellular location">
    <subcellularLocation>
        <location evidence="1">Secreted</location>
        <location evidence="1">Cell wall</location>
        <topology evidence="1">Peptidoglycan-anchor</topology>
    </subcellularLocation>
</comment>
<keyword evidence="6" id="KW-0572">Peptidoglycan-anchor</keyword>
<name>A0A125W8M6_ENTFL</name>
<evidence type="ECO:0000256" key="4">
    <source>
        <dbReference type="ARBA" id="ARBA00022525"/>
    </source>
</evidence>
<dbReference type="Gene3D" id="2.60.40.3050">
    <property type="match status" value="1"/>
</dbReference>
<dbReference type="GO" id="GO:0005518">
    <property type="term" value="F:collagen binding"/>
    <property type="evidence" value="ECO:0007669"/>
    <property type="project" value="InterPro"/>
</dbReference>
<evidence type="ECO:0000313" key="11">
    <source>
        <dbReference type="Proteomes" id="UP000004846"/>
    </source>
</evidence>
<evidence type="ECO:0000256" key="8">
    <source>
        <dbReference type="SAM" id="Phobius"/>
    </source>
</evidence>
<dbReference type="InterPro" id="IPR008966">
    <property type="entry name" value="Adhesion_dom_sf"/>
</dbReference>
<dbReference type="GO" id="GO:0007155">
    <property type="term" value="P:cell adhesion"/>
    <property type="evidence" value="ECO:0007669"/>
    <property type="project" value="InterPro"/>
</dbReference>
<dbReference type="AlphaFoldDB" id="A0A125W8M6"/>
<dbReference type="PROSITE" id="PS50847">
    <property type="entry name" value="GRAM_POS_ANCHORING"/>
    <property type="match status" value="1"/>
</dbReference>
<dbReference type="SUPFAM" id="SSF49478">
    <property type="entry name" value="Cna protein B-type domain"/>
    <property type="match status" value="1"/>
</dbReference>
<accession>A0A125W8M6</accession>
<proteinExistence type="inferred from homology"/>
<dbReference type="Pfam" id="PF12892">
    <property type="entry name" value="FctA"/>
    <property type="match status" value="1"/>
</dbReference>
<evidence type="ECO:0000256" key="7">
    <source>
        <dbReference type="SAM" id="MobiDB-lite"/>
    </source>
</evidence>
<keyword evidence="5" id="KW-0732">Signal</keyword>
<dbReference type="EMBL" id="AEBR01000020">
    <property type="protein sequence ID" value="EFM83675.1"/>
    <property type="molecule type" value="Genomic_DNA"/>
</dbReference>
<keyword evidence="8" id="KW-0812">Transmembrane</keyword>
<dbReference type="SUPFAM" id="SSF49401">
    <property type="entry name" value="Bacterial adhesins"/>
    <property type="match status" value="2"/>
</dbReference>
<dbReference type="Gene3D" id="2.60.40.10">
    <property type="entry name" value="Immunoglobulins"/>
    <property type="match status" value="1"/>
</dbReference>
<dbReference type="InterPro" id="IPR011252">
    <property type="entry name" value="Fibrogen-bd_dom1"/>
</dbReference>
<dbReference type="Pfam" id="PF17961">
    <property type="entry name" value="Big_8"/>
    <property type="match status" value="1"/>
</dbReference>
<dbReference type="InterPro" id="IPR038174">
    <property type="entry name" value="Strep_pil_link_sf"/>
</dbReference>
<reference evidence="10 11" key="1">
    <citation type="submission" date="2010-07" db="EMBL/GenBank/DDBJ databases">
        <authorList>
            <person name="Sid Ahmed O."/>
        </authorList>
    </citation>
    <scope>NUCLEOTIDE SEQUENCE [LARGE SCALE GENOMIC DNA]</scope>
    <source>
        <strain evidence="10 11">TX4248</strain>
    </source>
</reference>
<gene>
    <name evidence="10" type="ORF">HMPREF9498_00671</name>
</gene>
<keyword evidence="8" id="KW-1133">Transmembrane helix</keyword>
<protein>
    <submittedName>
        <fullName evidence="10">Pilin isopeptide linkage domain protein</fullName>
    </submittedName>
</protein>
<dbReference type="InterPro" id="IPR019931">
    <property type="entry name" value="LPXTG_anchor"/>
</dbReference>
<dbReference type="PANTHER" id="PTHR36108">
    <property type="entry name" value="COLOSSIN-B-RELATED"/>
    <property type="match status" value="1"/>
</dbReference>
<evidence type="ECO:0000256" key="3">
    <source>
        <dbReference type="ARBA" id="ARBA00022512"/>
    </source>
</evidence>
<feature type="transmembrane region" description="Helical" evidence="8">
    <location>
        <begin position="607"/>
        <end position="624"/>
    </location>
</feature>
<dbReference type="PANTHER" id="PTHR36108:SF13">
    <property type="entry name" value="COLOSSIN-B-RELATED"/>
    <property type="match status" value="1"/>
</dbReference>
<feature type="domain" description="Gram-positive cocci surface proteins LPxTG" evidence="9">
    <location>
        <begin position="597"/>
        <end position="628"/>
    </location>
</feature>
<dbReference type="Gene3D" id="2.60.40.740">
    <property type="match status" value="1"/>
</dbReference>
<sequence length="628" mass="70121">MKKRSFVYWGMFFILLSTLITPFLKLETGYAQTEPTSTSETNQISATPNVVPRKQVGNIVTAIQLTDKEGNPLGTINQYTDIYLRIEFNLPDNTVNSGDTSVITLPEELRLEKNMTFNVVDDTGAVVAIAQTDVANKTVTLTYTDYVENHANISGSLYFTSLIDFENVENESKIPIYVTVEGEKIFAGDLDYQGEGDDVNEKFSKYSWFIEDDPTEIYNVLRINPTGQTYTDLEVEDVLKTESLSYMKDTMKIERGQWTLDGNAIWQFTPEEDITGQLAVQYGPDDRNFSVHFGNIGTNEYRITYKTKIDHLPEKGETFTNYAKLTENQTVVEEVEVSRVSQTGGGEANGEQYVVEIHKEDEAGQRLAGAEFELIRNSTNQTVAKITTDQNGTAIVKGLLKDNYTLVETKAPTGYQLSQNKIPITPEDFGKNLVALKTVVNHKISYQPVAASFLAGKVLLGKPLKDAEFQFELLDEKGTVLETVSNDTLGKIQFSPLTFETPGNYQYTIREVNTQQTGVSYDTHNLQVQVTVEALLGNLVATTQYDGGQVFTNHYTPEKPIESTTPPTSGTTDTTTNSTTETTSITIEKQAIRNKELPKTGEKKENAFLFLGSLLLIQGLFIYFKTKK</sequence>
<comment type="similarity">
    <text evidence="2">Belongs to the serine-aspartate repeat-containing protein (SDr) family.</text>
</comment>